<gene>
    <name evidence="14" type="primary">SEC16</name>
    <name evidence="14" type="ORF">LTR05_006733</name>
</gene>
<feature type="region of interest" description="Disordered" evidence="11">
    <location>
        <begin position="1254"/>
        <end position="1282"/>
    </location>
</feature>
<feature type="compositionally biased region" description="Basic and acidic residues" evidence="11">
    <location>
        <begin position="201"/>
        <end position="218"/>
    </location>
</feature>
<evidence type="ECO:0000256" key="6">
    <source>
        <dbReference type="ARBA" id="ARBA00022927"/>
    </source>
</evidence>
<feature type="compositionally biased region" description="Polar residues" evidence="11">
    <location>
        <begin position="1267"/>
        <end position="1282"/>
    </location>
</feature>
<dbReference type="EMBL" id="JAVRRJ010000007">
    <property type="protein sequence ID" value="KAK5082852.1"/>
    <property type="molecule type" value="Genomic_DNA"/>
</dbReference>
<dbReference type="Gene3D" id="1.25.40.1030">
    <property type="match status" value="1"/>
</dbReference>
<evidence type="ECO:0000256" key="3">
    <source>
        <dbReference type="ARBA" id="ARBA00022448"/>
    </source>
</evidence>
<name>A0AAN7Y4Q1_9EURO</name>
<feature type="compositionally biased region" description="Polar residues" evidence="11">
    <location>
        <begin position="719"/>
        <end position="746"/>
    </location>
</feature>
<dbReference type="GO" id="GO:0012507">
    <property type="term" value="C:ER to Golgi transport vesicle membrane"/>
    <property type="evidence" value="ECO:0007669"/>
    <property type="project" value="TreeGrafter"/>
</dbReference>
<dbReference type="Pfam" id="PF12932">
    <property type="entry name" value="Sec16"/>
    <property type="match status" value="1"/>
</dbReference>
<dbReference type="PANTHER" id="PTHR13402:SF6">
    <property type="entry name" value="SECRETORY 16, ISOFORM I"/>
    <property type="match status" value="1"/>
</dbReference>
<feature type="compositionally biased region" description="Polar residues" evidence="11">
    <location>
        <begin position="412"/>
        <end position="421"/>
    </location>
</feature>
<feature type="compositionally biased region" description="Basic and acidic residues" evidence="11">
    <location>
        <begin position="1472"/>
        <end position="1498"/>
    </location>
</feature>
<evidence type="ECO:0000256" key="8">
    <source>
        <dbReference type="ARBA" id="ARBA00023136"/>
    </source>
</evidence>
<evidence type="ECO:0000256" key="2">
    <source>
        <dbReference type="ARBA" id="ARBA00005927"/>
    </source>
</evidence>
<dbReference type="GO" id="GO:0070971">
    <property type="term" value="C:endoplasmic reticulum exit site"/>
    <property type="evidence" value="ECO:0007669"/>
    <property type="project" value="TreeGrafter"/>
</dbReference>
<protein>
    <recommendedName>
        <fullName evidence="10">Protein transport protein sec16</fullName>
    </recommendedName>
</protein>
<feature type="compositionally biased region" description="Acidic residues" evidence="11">
    <location>
        <begin position="289"/>
        <end position="310"/>
    </location>
</feature>
<evidence type="ECO:0000313" key="14">
    <source>
        <dbReference type="EMBL" id="KAK5082852.1"/>
    </source>
</evidence>
<feature type="compositionally biased region" description="Basic and acidic residues" evidence="11">
    <location>
        <begin position="1407"/>
        <end position="1417"/>
    </location>
</feature>
<evidence type="ECO:0000256" key="11">
    <source>
        <dbReference type="SAM" id="MobiDB-lite"/>
    </source>
</evidence>
<dbReference type="PANTHER" id="PTHR13402">
    <property type="entry name" value="RGPR-RELATED"/>
    <property type="match status" value="1"/>
</dbReference>
<feature type="compositionally biased region" description="Low complexity" evidence="11">
    <location>
        <begin position="1442"/>
        <end position="1456"/>
    </location>
</feature>
<accession>A0AAN7Y4Q1</accession>
<dbReference type="CDD" id="cd09233">
    <property type="entry name" value="ACE1-Sec16-like"/>
    <property type="match status" value="1"/>
</dbReference>
<dbReference type="InterPro" id="IPR024298">
    <property type="entry name" value="Sec16_Sec23-bd"/>
</dbReference>
<evidence type="ECO:0000313" key="15">
    <source>
        <dbReference type="Proteomes" id="UP001309876"/>
    </source>
</evidence>
<feature type="compositionally biased region" description="Pro residues" evidence="11">
    <location>
        <begin position="1600"/>
        <end position="1614"/>
    </location>
</feature>
<feature type="compositionally biased region" description="Low complexity" evidence="11">
    <location>
        <begin position="465"/>
        <end position="476"/>
    </location>
</feature>
<dbReference type="GO" id="GO:0015031">
    <property type="term" value="P:protein transport"/>
    <property type="evidence" value="ECO:0007669"/>
    <property type="project" value="UniProtKB-KW"/>
</dbReference>
<feature type="compositionally biased region" description="Basic and acidic residues" evidence="11">
    <location>
        <begin position="92"/>
        <end position="104"/>
    </location>
</feature>
<feature type="compositionally biased region" description="Low complexity" evidence="11">
    <location>
        <begin position="37"/>
        <end position="47"/>
    </location>
</feature>
<comment type="subcellular location">
    <subcellularLocation>
        <location evidence="1">Endoplasmic reticulum membrane</location>
        <topology evidence="1">Peripheral membrane protein</topology>
        <orientation evidence="1">Cytoplasmic side</orientation>
    </subcellularLocation>
</comment>
<dbReference type="FunFam" id="1.25.40.1030:FF:000008">
    <property type="entry name" value="Protein transport protein sec16"/>
    <property type="match status" value="1"/>
</dbReference>
<feature type="region of interest" description="Disordered" evidence="11">
    <location>
        <begin position="1"/>
        <end position="252"/>
    </location>
</feature>
<feature type="compositionally biased region" description="Low complexity" evidence="11">
    <location>
        <begin position="523"/>
        <end position="542"/>
    </location>
</feature>
<reference evidence="14 15" key="1">
    <citation type="submission" date="2023-08" db="EMBL/GenBank/DDBJ databases">
        <title>Black Yeasts Isolated from many extreme environments.</title>
        <authorList>
            <person name="Coleine C."/>
            <person name="Stajich J.E."/>
            <person name="Selbmann L."/>
        </authorList>
    </citation>
    <scope>NUCLEOTIDE SEQUENCE [LARGE SCALE GENOMIC DNA]</scope>
    <source>
        <strain evidence="14 15">CCFEE 5910</strain>
    </source>
</reference>
<keyword evidence="6 10" id="KW-0653">Protein transport</keyword>
<feature type="compositionally biased region" description="Polar residues" evidence="11">
    <location>
        <begin position="428"/>
        <end position="464"/>
    </location>
</feature>
<dbReference type="GO" id="GO:0007030">
    <property type="term" value="P:Golgi organization"/>
    <property type="evidence" value="ECO:0007669"/>
    <property type="project" value="TreeGrafter"/>
</dbReference>
<feature type="region of interest" description="Disordered" evidence="11">
    <location>
        <begin position="274"/>
        <end position="746"/>
    </location>
</feature>
<keyword evidence="7 10" id="KW-0072">Autophagy</keyword>
<feature type="compositionally biased region" description="Low complexity" evidence="11">
    <location>
        <begin position="1418"/>
        <end position="1427"/>
    </location>
</feature>
<evidence type="ECO:0000256" key="5">
    <source>
        <dbReference type="ARBA" id="ARBA00022892"/>
    </source>
</evidence>
<feature type="compositionally biased region" description="Pro residues" evidence="11">
    <location>
        <begin position="1511"/>
        <end position="1528"/>
    </location>
</feature>
<dbReference type="GO" id="GO:0070973">
    <property type="term" value="P:protein localization to endoplasmic reticulum exit site"/>
    <property type="evidence" value="ECO:0007669"/>
    <property type="project" value="TreeGrafter"/>
</dbReference>
<feature type="compositionally biased region" description="Low complexity" evidence="11">
    <location>
        <begin position="662"/>
        <end position="678"/>
    </location>
</feature>
<organism evidence="14 15">
    <name type="scientific">Lithohypha guttulata</name>
    <dbReference type="NCBI Taxonomy" id="1690604"/>
    <lineage>
        <taxon>Eukaryota</taxon>
        <taxon>Fungi</taxon>
        <taxon>Dikarya</taxon>
        <taxon>Ascomycota</taxon>
        <taxon>Pezizomycotina</taxon>
        <taxon>Eurotiomycetes</taxon>
        <taxon>Chaetothyriomycetidae</taxon>
        <taxon>Chaetothyriales</taxon>
        <taxon>Trichomeriaceae</taxon>
        <taxon>Lithohypha</taxon>
    </lineage>
</organism>
<evidence type="ECO:0000256" key="7">
    <source>
        <dbReference type="ARBA" id="ARBA00023006"/>
    </source>
</evidence>
<keyword evidence="15" id="KW-1185">Reference proteome</keyword>
<feature type="domain" description="Sec16 Sec23-binding" evidence="12">
    <location>
        <begin position="942"/>
        <end position="1247"/>
    </location>
</feature>
<dbReference type="Proteomes" id="UP001309876">
    <property type="component" value="Unassembled WGS sequence"/>
</dbReference>
<dbReference type="GO" id="GO:0006914">
    <property type="term" value="P:autophagy"/>
    <property type="evidence" value="ECO:0007669"/>
    <property type="project" value="UniProtKB-KW"/>
</dbReference>
<evidence type="ECO:0000259" key="13">
    <source>
        <dbReference type="Pfam" id="PF12932"/>
    </source>
</evidence>
<dbReference type="GO" id="GO:0016192">
    <property type="term" value="P:vesicle-mediated transport"/>
    <property type="evidence" value="ECO:0007669"/>
    <property type="project" value="UniProtKB-KW"/>
</dbReference>
<evidence type="ECO:0000259" key="12">
    <source>
        <dbReference type="Pfam" id="PF12931"/>
    </source>
</evidence>
<feature type="region of interest" description="Disordered" evidence="11">
    <location>
        <begin position="1343"/>
        <end position="1657"/>
    </location>
</feature>
<feature type="domain" description="Sec16 central conserved" evidence="13">
    <location>
        <begin position="772"/>
        <end position="882"/>
    </location>
</feature>
<comment type="function">
    <text evidence="9 10">Involved in the initiation of assembly of the COPII coat required for the formation of transport vesicles from the endoplasmic reticulum (ER) and the selection of cargo molecules. Also involved in autophagy.</text>
</comment>
<dbReference type="GO" id="GO:0005789">
    <property type="term" value="C:endoplasmic reticulum membrane"/>
    <property type="evidence" value="ECO:0007669"/>
    <property type="project" value="UniProtKB-SubCell"/>
</dbReference>
<feature type="compositionally biased region" description="Polar residues" evidence="11">
    <location>
        <begin position="325"/>
        <end position="383"/>
    </location>
</feature>
<sequence length="1657" mass="178514">MDFSNLSRDDQDETMTTTKESHWQPALRPNDDEMEQSDVSWSVQQQQIEGPTQRPSLQLSMSHFSFSHQDDDEEEVGEQSGPARLDPSWGIKRTDSAHLLDNVRRSPSFPPPEPDLNQVERLVPVQTSSHALSDDRIGTEEEPEPLSNAAEVEYVPEVEGIEDPEKSRYDEGVPLISSEPHPRNQPESVSQEDDYFTQLEQKPDETDLRPSLERKETEDVLDSLGASNTTPDSPPLPAIPESDQELPPTSKEIDLAAAFGDGLEGEEDLAAAFAQTAEPEQDPWKAAMDDGDNFLVDDADDLLSDSEDEQQPQPSQQLQVARGQQARTSAVSHSNPYAPHQPSTAELTQFDSTTQNIGLQRPMQSPMNAFQAQQRPSNINNRAASYVDQAKGGYKSPYDLPMDLAPKKRVQTQRVASSTNAVPPPPRSSSINTDKQLQSPFSPHPPSYNTLATSSPLSPPTTNLAAGPVQAVPPAAKRQASGFFEELPIAPKSRPPQPAPRIPVSQPQSSLPSLPPYQNTGFAANPVQQQQPPQQAVDPYAQFQLQRPENLDPYANVPIPPTQSSLGPTPPAVASRYSPAPPAAVNGIKASPSPRYSPAPPAQAAGPRYSPAPPVQANRYVSQPLPGASFPHLPRTSSPLAQHRRSIDDTANRAPPRPLPPHHAASFSAAAATSMSPPRGMDPAKQEIVPPRRPQTQSPSRQMTRPGIPSRIVPPPNRPTSALGQLSPTRSQPLQSILSPPRQSQLRPVEQLDYIRPADETVNDPLERWKGAPIFTFGFGGTIITSFPKRTPRYNAAATRPQIKATAGEVNIKKLNSVLNPSENSTEFPGPLKGKTKKKDILTWLSSSIKRLEADVMSHPSKRLEEKVLLWKTIRVLVEQDGNLDTPQAVQNVSALLLPGVYGADDLNRSENNVQDLSSGIYRPASFTAKTETVDPLAVEGLRKTLLKGKREDAVWQAVDSRLWSHALLLASTLDRSVWKQVVAEFVRQEVRTIGANSDSLCAFYEILGGNLEESIDQLVPPSARAGLQMVSKIESAGPTRNALDGLDRWKETLCLVLNNRSHEDQRALLTLARLLSDYGRIEAAHMCYLFARSPALPHMFGGADDQNTMIVLLGTDHQRQQSTFHNDTDAILLTEVYEFVTSSLTAGSTGAPMPHLAAFKLRRANELADIGMKAEAQAYCDAIAAGLKSNTKHSPYYNPLLLGEVEDLSNRLKQVPVQSASWIAKPSVERVTGSLLSKFSSFVIGEDSDAESKGSAREAAEAQPFANISGSPSLSRNASQTDLYGSYPTPIQMTPVVAATAAGSRYAPNVQPAFGGYTPLEPPFEPQQQAIDENEYVPEQAQTGFEPPSADTGYGYQPPDDAGYVPYEPEPESEDEKSKPKKSFVDDDEDFARVANNVPAPQQHDGAAEQARKKANDAAADAAFRAAAEEDAKRAKEQAAQKKGSGSWLGSFFGGAKKPESLDAGSSNKGGDAKVHRVHLGESKMKLYYDKDKKKWINPDNPEASEKKAAPPPPRSNTSSVPPPMGGPPRSVSTPFSLPAGGLSRSGTPVSVAVDTGSEGGDSRPGTGHGQPAGFAATLPPGTQQSLGIGGTSSSPTPSSGPAPPGSGPPTRPPSALSNASGLDDLLGGPPGAGNRRVSGRAAKGKKGRYVDVMAQ</sequence>
<evidence type="ECO:0000256" key="9">
    <source>
        <dbReference type="ARBA" id="ARBA00024687"/>
    </source>
</evidence>
<comment type="similarity">
    <text evidence="2 10">Belongs to the SEC16 family.</text>
</comment>
<keyword evidence="4 10" id="KW-0256">Endoplasmic reticulum</keyword>
<keyword evidence="8 10" id="KW-0472">Membrane</keyword>
<feature type="compositionally biased region" description="Basic and acidic residues" evidence="11">
    <location>
        <begin position="1428"/>
        <end position="1441"/>
    </location>
</feature>
<evidence type="ECO:0000256" key="10">
    <source>
        <dbReference type="RuleBase" id="RU364101"/>
    </source>
</evidence>
<dbReference type="InterPro" id="IPR024340">
    <property type="entry name" value="Sec16_CCD"/>
</dbReference>
<comment type="caution">
    <text evidence="14">The sequence shown here is derived from an EMBL/GenBank/DDBJ whole genome shotgun (WGS) entry which is preliminary data.</text>
</comment>
<keyword evidence="5 10" id="KW-0931">ER-Golgi transport</keyword>
<dbReference type="Pfam" id="PF12931">
    <property type="entry name" value="TPR_Sec16"/>
    <property type="match status" value="1"/>
</dbReference>
<keyword evidence="3 10" id="KW-0813">Transport</keyword>
<feature type="compositionally biased region" description="Polar residues" evidence="11">
    <location>
        <begin position="48"/>
        <end position="67"/>
    </location>
</feature>
<evidence type="ECO:0000256" key="4">
    <source>
        <dbReference type="ARBA" id="ARBA00022824"/>
    </source>
</evidence>
<evidence type="ECO:0000256" key="1">
    <source>
        <dbReference type="ARBA" id="ARBA00004397"/>
    </source>
</evidence>
<proteinExistence type="inferred from homology"/>